<dbReference type="PANTHER" id="PTHR44936">
    <property type="entry name" value="SENSOR PROTEIN CREC"/>
    <property type="match status" value="1"/>
</dbReference>
<comment type="caution">
    <text evidence="19">The sequence shown here is derived from an EMBL/GenBank/DDBJ whole genome shotgun (WGS) entry which is preliminary data.</text>
</comment>
<dbReference type="InterPro" id="IPR003660">
    <property type="entry name" value="HAMP_dom"/>
</dbReference>
<feature type="domain" description="Histidine kinase" evidence="17">
    <location>
        <begin position="263"/>
        <end position="454"/>
    </location>
</feature>
<evidence type="ECO:0000256" key="7">
    <source>
        <dbReference type="ARBA" id="ARBA00022679"/>
    </source>
</evidence>
<dbReference type="SUPFAM" id="SSF47384">
    <property type="entry name" value="Homodimeric domain of signal transducing histidine kinase"/>
    <property type="match status" value="1"/>
</dbReference>
<dbReference type="AlphaFoldDB" id="A0A0L1JUL5"/>
<evidence type="ECO:0000256" key="1">
    <source>
        <dbReference type="ARBA" id="ARBA00000085"/>
    </source>
</evidence>
<evidence type="ECO:0000256" key="11">
    <source>
        <dbReference type="ARBA" id="ARBA00022840"/>
    </source>
</evidence>
<evidence type="ECO:0000256" key="6">
    <source>
        <dbReference type="ARBA" id="ARBA00022553"/>
    </source>
</evidence>
<evidence type="ECO:0000256" key="2">
    <source>
        <dbReference type="ARBA" id="ARBA00004429"/>
    </source>
</evidence>
<dbReference type="InterPro" id="IPR036097">
    <property type="entry name" value="HisK_dim/P_sf"/>
</dbReference>
<keyword evidence="14 16" id="KW-0472">Membrane</keyword>
<dbReference type="InterPro" id="IPR004358">
    <property type="entry name" value="Sig_transdc_His_kin-like_C"/>
</dbReference>
<dbReference type="GO" id="GO:0005886">
    <property type="term" value="C:plasma membrane"/>
    <property type="evidence" value="ECO:0007669"/>
    <property type="project" value="UniProtKB-SubCell"/>
</dbReference>
<dbReference type="SMART" id="SM00387">
    <property type="entry name" value="HATPase_c"/>
    <property type="match status" value="1"/>
</dbReference>
<evidence type="ECO:0000256" key="4">
    <source>
        <dbReference type="ARBA" id="ARBA00022475"/>
    </source>
</evidence>
<feature type="domain" description="HAMP" evidence="18">
    <location>
        <begin position="203"/>
        <end position="255"/>
    </location>
</feature>
<evidence type="ECO:0000256" key="15">
    <source>
        <dbReference type="SAM" id="MobiDB-lite"/>
    </source>
</evidence>
<dbReference type="PROSITE" id="PS50109">
    <property type="entry name" value="HIS_KIN"/>
    <property type="match status" value="1"/>
</dbReference>
<proteinExistence type="predicted"/>
<dbReference type="Pfam" id="PF02518">
    <property type="entry name" value="HATPase_c"/>
    <property type="match status" value="1"/>
</dbReference>
<dbReference type="CDD" id="cd00082">
    <property type="entry name" value="HisKA"/>
    <property type="match status" value="1"/>
</dbReference>
<keyword evidence="10 19" id="KW-0418">Kinase</keyword>
<evidence type="ECO:0000256" key="16">
    <source>
        <dbReference type="SAM" id="Phobius"/>
    </source>
</evidence>
<dbReference type="EC" id="2.7.13.3" evidence="3"/>
<keyword evidence="8 16" id="KW-0812">Transmembrane</keyword>
<comment type="subcellular location">
    <subcellularLocation>
        <location evidence="2">Cell inner membrane</location>
        <topology evidence="2">Multi-pass membrane protein</topology>
    </subcellularLocation>
</comment>
<dbReference type="PROSITE" id="PS50885">
    <property type="entry name" value="HAMP"/>
    <property type="match status" value="1"/>
</dbReference>
<dbReference type="EMBL" id="AQQZ01000001">
    <property type="protein sequence ID" value="KNG95397.1"/>
    <property type="molecule type" value="Genomic_DNA"/>
</dbReference>
<keyword evidence="6" id="KW-0597">Phosphoprotein</keyword>
<evidence type="ECO:0000256" key="13">
    <source>
        <dbReference type="ARBA" id="ARBA00023012"/>
    </source>
</evidence>
<protein>
    <recommendedName>
        <fullName evidence="3">histidine kinase</fullName>
        <ecNumber evidence="3">2.7.13.3</ecNumber>
    </recommendedName>
</protein>
<dbReference type="Gene3D" id="3.30.565.10">
    <property type="entry name" value="Histidine kinase-like ATPase, C-terminal domain"/>
    <property type="match status" value="1"/>
</dbReference>
<reference evidence="19 20" key="1">
    <citation type="journal article" date="2015" name="Int. J. Syst. Evol. Microbiol.">
        <title>Aestuariivita atlantica sp. nov., isolated from deep sea sediment of the Atlantic Ocean.</title>
        <authorList>
            <person name="Li G."/>
            <person name="Lai Q."/>
            <person name="Du Y."/>
            <person name="Liu X."/>
            <person name="Sun F."/>
            <person name="Shao Z."/>
        </authorList>
    </citation>
    <scope>NUCLEOTIDE SEQUENCE [LARGE SCALE GENOMIC DNA]</scope>
    <source>
        <strain evidence="19 20">22II-S11-z3</strain>
    </source>
</reference>
<evidence type="ECO:0000256" key="9">
    <source>
        <dbReference type="ARBA" id="ARBA00022741"/>
    </source>
</evidence>
<evidence type="ECO:0000256" key="10">
    <source>
        <dbReference type="ARBA" id="ARBA00022777"/>
    </source>
</evidence>
<keyword evidence="7" id="KW-0808">Transferase</keyword>
<keyword evidence="20" id="KW-1185">Reference proteome</keyword>
<evidence type="ECO:0000256" key="5">
    <source>
        <dbReference type="ARBA" id="ARBA00022519"/>
    </source>
</evidence>
<dbReference type="GO" id="GO:0005524">
    <property type="term" value="F:ATP binding"/>
    <property type="evidence" value="ECO:0007669"/>
    <property type="project" value="UniProtKB-KW"/>
</dbReference>
<evidence type="ECO:0000256" key="8">
    <source>
        <dbReference type="ARBA" id="ARBA00022692"/>
    </source>
</evidence>
<dbReference type="InterPro" id="IPR036890">
    <property type="entry name" value="HATPase_C_sf"/>
</dbReference>
<feature type="region of interest" description="Disordered" evidence="15">
    <location>
        <begin position="466"/>
        <end position="490"/>
    </location>
</feature>
<evidence type="ECO:0000256" key="14">
    <source>
        <dbReference type="ARBA" id="ARBA00023136"/>
    </source>
</evidence>
<evidence type="ECO:0000259" key="17">
    <source>
        <dbReference type="PROSITE" id="PS50109"/>
    </source>
</evidence>
<evidence type="ECO:0000313" key="19">
    <source>
        <dbReference type="EMBL" id="KNG95397.1"/>
    </source>
</evidence>
<dbReference type="InterPro" id="IPR003661">
    <property type="entry name" value="HisK_dim/P_dom"/>
</dbReference>
<accession>A0A0L1JUL5</accession>
<dbReference type="SMART" id="SM00304">
    <property type="entry name" value="HAMP"/>
    <property type="match status" value="1"/>
</dbReference>
<keyword evidence="13" id="KW-0902">Two-component regulatory system</keyword>
<dbReference type="PANTHER" id="PTHR44936:SF5">
    <property type="entry name" value="SENSOR HISTIDINE KINASE ENVZ"/>
    <property type="match status" value="1"/>
</dbReference>
<dbReference type="SUPFAM" id="SSF158472">
    <property type="entry name" value="HAMP domain-like"/>
    <property type="match status" value="1"/>
</dbReference>
<keyword evidence="9" id="KW-0547">Nucleotide-binding</keyword>
<dbReference type="CDD" id="cd06225">
    <property type="entry name" value="HAMP"/>
    <property type="match status" value="1"/>
</dbReference>
<dbReference type="InterPro" id="IPR005467">
    <property type="entry name" value="His_kinase_dom"/>
</dbReference>
<name>A0A0L1JUL5_9RHOB</name>
<keyword evidence="5" id="KW-0997">Cell inner membrane</keyword>
<organism evidence="19 20">
    <name type="scientific">Pseudaestuariivita atlantica</name>
    <dbReference type="NCBI Taxonomy" id="1317121"/>
    <lineage>
        <taxon>Bacteria</taxon>
        <taxon>Pseudomonadati</taxon>
        <taxon>Pseudomonadota</taxon>
        <taxon>Alphaproteobacteria</taxon>
        <taxon>Rhodobacterales</taxon>
        <taxon>Paracoccaceae</taxon>
        <taxon>Pseudaestuariivita</taxon>
    </lineage>
</organism>
<evidence type="ECO:0000313" key="20">
    <source>
        <dbReference type="Proteomes" id="UP000036938"/>
    </source>
</evidence>
<dbReference type="InterPro" id="IPR003594">
    <property type="entry name" value="HATPase_dom"/>
</dbReference>
<keyword evidence="11" id="KW-0067">ATP-binding</keyword>
<gene>
    <name evidence="19" type="ORF">ATO11_01960</name>
</gene>
<dbReference type="Gene3D" id="1.10.287.130">
    <property type="match status" value="1"/>
</dbReference>
<dbReference type="SMART" id="SM00388">
    <property type="entry name" value="HisKA"/>
    <property type="match status" value="1"/>
</dbReference>
<dbReference type="STRING" id="1317121.ATO11_01960"/>
<dbReference type="GO" id="GO:0000155">
    <property type="term" value="F:phosphorelay sensor kinase activity"/>
    <property type="evidence" value="ECO:0007669"/>
    <property type="project" value="InterPro"/>
</dbReference>
<feature type="transmembrane region" description="Helical" evidence="16">
    <location>
        <begin position="183"/>
        <end position="202"/>
    </location>
</feature>
<keyword evidence="4" id="KW-1003">Cell membrane</keyword>
<evidence type="ECO:0000256" key="12">
    <source>
        <dbReference type="ARBA" id="ARBA00022989"/>
    </source>
</evidence>
<dbReference type="Pfam" id="PF00672">
    <property type="entry name" value="HAMP"/>
    <property type="match status" value="1"/>
</dbReference>
<dbReference type="Proteomes" id="UP000036938">
    <property type="component" value="Unassembled WGS sequence"/>
</dbReference>
<evidence type="ECO:0000259" key="18">
    <source>
        <dbReference type="PROSITE" id="PS50885"/>
    </source>
</evidence>
<evidence type="ECO:0000256" key="3">
    <source>
        <dbReference type="ARBA" id="ARBA00012438"/>
    </source>
</evidence>
<dbReference type="SUPFAM" id="SSF55874">
    <property type="entry name" value="ATPase domain of HSP90 chaperone/DNA topoisomerase II/histidine kinase"/>
    <property type="match status" value="1"/>
</dbReference>
<keyword evidence="12 16" id="KW-1133">Transmembrane helix</keyword>
<comment type="catalytic activity">
    <reaction evidence="1">
        <text>ATP + protein L-histidine = ADP + protein N-phospho-L-histidine.</text>
        <dbReference type="EC" id="2.7.13.3"/>
    </reaction>
</comment>
<dbReference type="PRINTS" id="PR00344">
    <property type="entry name" value="BCTRLSENSOR"/>
</dbReference>
<sequence length="490" mass="52688">MNRVNIPLRTQLVLLVGAAFLLGQVLSLVFFADERSLAVRAALGAETASRAANVARLIEDAPPELHEQIVQAASTQLVRFAISPEATVANGMHHDDAAIEARIRALMGDSFSRAIRVEMHEIEGRMLPLPNLTPDMAELHADMMQGTLAAVELQVSIALSGGGWLNVGTLFERPPWQVSSASLISILLSMGLGAVAVFWFVIARLTGPMTALTRATEALGRGGQVTPLEPAGPPEVRTLTRAFNVMRERLRRFVSDRTMMLAALAHDLRSPLTAMRVQSAMVEDPETRESLGRSLDEMSDMVESTLAYARGVGSEEAPQRLPLADLLDRAGASPSEAPGDVTVSVRATAMTRALRNLVENARRYGCGAEVTWRIDGKDLQISIDDTGPGIPDDQIERVFEPYVRLEQSRSRKTGGTGLGLSIARSIVLEHGGALSLQNRPEGGLRALITLPGAVVIGRAGEDLPPLQIDTPHSQGRVLGHGKRPLEAEHG</sequence>
<dbReference type="InterPro" id="IPR050980">
    <property type="entry name" value="2C_sensor_his_kinase"/>
</dbReference>
<dbReference type="Pfam" id="PF00512">
    <property type="entry name" value="HisKA"/>
    <property type="match status" value="1"/>
</dbReference>